<reference evidence="1" key="1">
    <citation type="submission" date="2022-10" db="EMBL/GenBank/DDBJ databases">
        <title>Completed Genome Sequence of two octocoral isolated bacterium, Endozoicomonas euniceicola EF212T and Endozoicomonas gorgoniicola PS125T.</title>
        <authorList>
            <person name="Chiou Y.-J."/>
            <person name="Chen Y.-H."/>
        </authorList>
    </citation>
    <scope>NUCLEOTIDE SEQUENCE</scope>
    <source>
        <strain evidence="1">EF212</strain>
    </source>
</reference>
<proteinExistence type="predicted"/>
<name>A0ABY6GVG4_9GAMM</name>
<protein>
    <submittedName>
        <fullName evidence="1">Uncharacterized protein</fullName>
    </submittedName>
</protein>
<evidence type="ECO:0000313" key="2">
    <source>
        <dbReference type="Proteomes" id="UP001163255"/>
    </source>
</evidence>
<sequence length="140" mass="15474">MADYPSGSLSENQKAESVTTATFVGRFGTERPVANKKQLREYLISASDLSEHNNPTGCFPSLPKPIKLIDQSVSQFKVPDKTAPDILPYFMDSRSGQKLHRKAAASNFTSIENTMRTGGVDINASNKKKWQYTTDQCGIK</sequence>
<gene>
    <name evidence="1" type="ORF">NX720_00170</name>
</gene>
<keyword evidence="2" id="KW-1185">Reference proteome</keyword>
<dbReference type="EMBL" id="CP103300">
    <property type="protein sequence ID" value="UYM16389.1"/>
    <property type="molecule type" value="Genomic_DNA"/>
</dbReference>
<accession>A0ABY6GVG4</accession>
<evidence type="ECO:0000313" key="1">
    <source>
        <dbReference type="EMBL" id="UYM16389.1"/>
    </source>
</evidence>
<dbReference type="RefSeq" id="WP_262598684.1">
    <property type="nucleotide sequence ID" value="NZ_CP103300.1"/>
</dbReference>
<dbReference type="Proteomes" id="UP001163255">
    <property type="component" value="Chromosome"/>
</dbReference>
<organism evidence="1 2">
    <name type="scientific">Endozoicomonas euniceicola</name>
    <dbReference type="NCBI Taxonomy" id="1234143"/>
    <lineage>
        <taxon>Bacteria</taxon>
        <taxon>Pseudomonadati</taxon>
        <taxon>Pseudomonadota</taxon>
        <taxon>Gammaproteobacteria</taxon>
        <taxon>Oceanospirillales</taxon>
        <taxon>Endozoicomonadaceae</taxon>
        <taxon>Endozoicomonas</taxon>
    </lineage>
</organism>